<gene>
    <name evidence="3" type="ORF">SNE40_006288</name>
</gene>
<dbReference type="GO" id="GO:0030576">
    <property type="term" value="P:Cajal body organization"/>
    <property type="evidence" value="ECO:0007669"/>
    <property type="project" value="InterPro"/>
</dbReference>
<dbReference type="InterPro" id="IPR017956">
    <property type="entry name" value="AT_hook_DNA-bd_motif"/>
</dbReference>
<feature type="compositionally biased region" description="Low complexity" evidence="1">
    <location>
        <begin position="104"/>
        <end position="131"/>
    </location>
</feature>
<dbReference type="PANTHER" id="PTHR15294">
    <property type="entry name" value="RETINOVIN-RELATED"/>
    <property type="match status" value="1"/>
</dbReference>
<feature type="compositionally biased region" description="Polar residues" evidence="1">
    <location>
        <begin position="239"/>
        <end position="260"/>
    </location>
</feature>
<sequence>MSAQTKNRNTRSNPVKETPGQSKNEKTPTRPQSIIRTRHQAVQDANPGLDIKRRPTPGVFYKEEKGKNDEKSSQGKGNKSKSVKSKAESEDDSTPKSGISSKVTPGKTKNTQKKTPNNASSNDKNAKSSAKQNDKKETPKGNTEVIKRGRGRPKKILAGGTPDTSVIVGDSSDDTSDNDQTTSNKEKMPQNNGDPIQKERSQQKKLSLGSTVETSLVVGDSSDDNSNDSKRETRRKSTDNNNFRGSRKTVASTTTPSVQKKTPVILRKSLNETQSTTPMKAESSPKIIHMKSPASPMKVIKRNNTPVKTPIIHQTKEGSVNSSVSSEKINILSPNKEPEKKGRGRQRKQLLVSDMEKDNDEEESKQPEDSKTEKSEHSVQEDSTSTKSEDPSKSEDPAKYVGPTRSEDPTAIGDSKQLEDSKTLVDSQATKDSKETETPSTPEPRKRGRPRKYPLIDNTPKNSAGETSAKKGKKKEVIETEIVPEKIDDAMGTEMVPENRDDGMETEIVPEKIDDAMETETIPVEKETSSPASGENTIHSFEQQIIQEGKTEHQKQLPTGDEEICSPNDTGIEEMDTTEEGKEKLDPDVTEAVHSTQSENELTETADLDRLAEPDSMDKDVTEDSLKMNEAISVTNTNDAGVPGLENKRESSTTSTALSESDCDPPIQQAVVSQNNTENVLETSNSLETKKVDISGFSDQKNLTATSTPATSTNESQSSPETDMLDILASACLSQSQTVNSSLTSTSILESKMINTQASSVVMQEPLSTPVLENKDMSSKVHQPEDAVLISPEAPKPLNQATNDTPPITNLLTSTTASQADLPKVDVISTVNASLEQEEENTWSLNKMINLFIQWQNTDAMCWLDVVLAILAHSPTLKEMAKNWVANHQDMNKNGNNVRSRITNDSQDSLSGMDEFKTGDTDVSSCVQGMLNKVCNMDENSSDTPMAVDSEITSASEKQSESLLKNPFELIKIPSETTVSLSAQSTPVKEENKLKSKLKFPVIITLIKAHEQAQYLLQNFLSKPVTQNDTIVQEGNVVSQSSSNPQTGAGIKIISPLLTMLHKQPNSGIPVDALTRLGESISKLEDVREVVWDILQPRLKCEKGKNDSPVFALPLLVRESQELKHMFSIEYSLVFHCNKCDYRQENKFVKALPSLPNVPDNFSMKEPAFIRSCFRCEEPGQRMLMKIHSMRDIAMLHFIQGLPRVVYDDLDFDFEGTLYSVTAVVQYKNNPDHFVAWIRNAQENQWMECDDLKSPLCQFENAPPRIPPEQIHIVMWEKNLSGKPSHNLENSKTAGLLSTLLMSTRMVTVTSEGNSKVLTTVPIQYTPVVQVNQKRKQEETTPAVPRPKISVYSVKTPRPNIISSNRMSSSPVTIVPTQMCVTQVPPAPLPETIQKAMNDVKEASKNQVASPSTGKTKVVIVGPKQNQVLGGPVPSNEMKTVSIGGRIVKLTNQQLNAIRSSPGARVSIVGLDGTTTFSIKGVQESKPAATAAESPKTNLLQPGPEKTETQLQSPVSTAINTITSTVTNNQASPIMTAQTKPVTQSSLLTVNSTTSPQTILLPKTTLASNPIHIVPQNQQSLQQPTLVTTPYIQSTTTLPTLLPTSSNTSTSSQGYLDNKVVINPNRPCRVVVNAQGQVTALASNNSQEIIPLTSDKSTNRAILQKFFSQCDENELANNLSVQQQNSSQLKMALTRQSPFVRSPATPTAHQVASVSAPQHDATSLETAMAVDSISSPSSKQDLSVFVPRPARGRASRGARGGKKPTKPRGRGRGRGYIADSPVTTPKPYYKKPNIMESTPTSTVTPTSTAALKLQNTISGRQIHTTPRKVAIPTNNGHILLDVPAGRNAMDCLKDPNIVKRLVKNLPTNAVISSSPNISTVASSTQESVLGNSTSPITNQPSIVYNKPSIQLQSPSTTPKSSIRSISIPYSQESKIKEILAKHTGQMSKKPVIIQKITKKVGSPSTIIQNQYGVPNQSPGSSQSDVLSAALMESGVQEDTATFTDESLLGAPATHGLDILSQGVAAASRDIYNQDIGSLTPQSQSMDILTQTINTPASQGSQNFESLQQQSHALDILMQGINAEPLIESTANTQSAVDESQAMSILTGGIAPTVPSSQGLDILTQGLNPPPVSQSQALDILTQGITPRIQTKVPPPKKVVVSRAPKTDLNNLPNQLKSASMKIGQIGATSGKNPIIISSMDKSSFLPTSSQGTKLFTIKSNGNNSSEIIGSETISHGPGKILNSGFQSNRIKVIHPAGPQFKSSTLQPEVITTVVTQNKEVVINPPQSSIVMKRKATNEFVNTNTKKVKTASSMISSIESEIPTSSPRTAQDLFSSIESGTTEISNTPKVRTIYFDPTDSSSQYIIGSSESEYEPNDLVPVETSSCGPVSSEGITMDSLVSSSDNNIFSKFGMTTLSDPREAEVLQHLYDVVSSAEVTNDTLSSPVDSVLGTSVVGYGEDGLPIGQAQIDNSNQIIMTSTGMENLDAGRFVMGPVEDASATGHCVETGMEALGPDQTVVQSETEPMTAAQSYLEPGIEPMTAAQVAMEPGIAPVTVAQVGIAPVTAAQIGIGDGVEGMVHHQVIMGTNVETMGSDQFVMATGVETMVTNEVPMDTNYVAMSENVVAMSLDEQYNQGFQQVMFEEEIVSVAENVEI</sequence>
<feature type="compositionally biased region" description="Basic and acidic residues" evidence="1">
    <location>
        <begin position="364"/>
        <end position="380"/>
    </location>
</feature>
<keyword evidence="4" id="KW-1185">Reference proteome</keyword>
<evidence type="ECO:0000313" key="4">
    <source>
        <dbReference type="Proteomes" id="UP001347796"/>
    </source>
</evidence>
<feature type="region of interest" description="Disordered" evidence="1">
    <location>
        <begin position="1486"/>
        <end position="1508"/>
    </location>
</feature>
<feature type="compositionally biased region" description="Polar residues" evidence="1">
    <location>
        <begin position="1"/>
        <end position="22"/>
    </location>
</feature>
<feature type="compositionally biased region" description="Basic and acidic residues" evidence="1">
    <location>
        <begin position="227"/>
        <end position="238"/>
    </location>
</feature>
<name>A0AAN8K9B0_PATCE</name>
<evidence type="ECO:0000259" key="2">
    <source>
        <dbReference type="PROSITE" id="PS50235"/>
    </source>
</evidence>
<dbReference type="GO" id="GO:0003677">
    <property type="term" value="F:DNA binding"/>
    <property type="evidence" value="ECO:0007669"/>
    <property type="project" value="InterPro"/>
</dbReference>
<evidence type="ECO:0000256" key="1">
    <source>
        <dbReference type="SAM" id="MobiDB-lite"/>
    </source>
</evidence>
<feature type="compositionally biased region" description="Basic and acidic residues" evidence="1">
    <location>
        <begin position="387"/>
        <end position="398"/>
    </location>
</feature>
<dbReference type="InterPro" id="IPR033505">
    <property type="entry name" value="USPL1"/>
</dbReference>
<feature type="compositionally biased region" description="Polar residues" evidence="1">
    <location>
        <begin position="317"/>
        <end position="328"/>
    </location>
</feature>
<feature type="compositionally biased region" description="Basic and acidic residues" evidence="1">
    <location>
        <begin position="416"/>
        <end position="437"/>
    </location>
</feature>
<feature type="compositionally biased region" description="Basic residues" evidence="1">
    <location>
        <begin position="1750"/>
        <end position="1773"/>
    </location>
</feature>
<organism evidence="3 4">
    <name type="scientific">Patella caerulea</name>
    <name type="common">Rayed Mediterranean limpet</name>
    <dbReference type="NCBI Taxonomy" id="87958"/>
    <lineage>
        <taxon>Eukaryota</taxon>
        <taxon>Metazoa</taxon>
        <taxon>Spiralia</taxon>
        <taxon>Lophotrochozoa</taxon>
        <taxon>Mollusca</taxon>
        <taxon>Gastropoda</taxon>
        <taxon>Patellogastropoda</taxon>
        <taxon>Patelloidea</taxon>
        <taxon>Patellidae</taxon>
        <taxon>Patella</taxon>
    </lineage>
</organism>
<dbReference type="Pfam" id="PF15499">
    <property type="entry name" value="Peptidase_C98"/>
    <property type="match status" value="1"/>
</dbReference>
<feature type="compositionally biased region" description="Polar residues" evidence="1">
    <location>
        <begin position="204"/>
        <end position="214"/>
    </location>
</feature>
<dbReference type="InterPro" id="IPR038765">
    <property type="entry name" value="Papain-like_cys_pep_sf"/>
</dbReference>
<dbReference type="GO" id="GO:0015030">
    <property type="term" value="C:Cajal body"/>
    <property type="evidence" value="ECO:0007669"/>
    <property type="project" value="TreeGrafter"/>
</dbReference>
<dbReference type="SUPFAM" id="SSF54001">
    <property type="entry name" value="Cysteine proteinases"/>
    <property type="match status" value="1"/>
</dbReference>
<dbReference type="PROSITE" id="PS50235">
    <property type="entry name" value="USP_3"/>
    <property type="match status" value="1"/>
</dbReference>
<reference evidence="3 4" key="1">
    <citation type="submission" date="2024-01" db="EMBL/GenBank/DDBJ databases">
        <title>The genome of the rayed Mediterranean limpet Patella caerulea (Linnaeus, 1758).</title>
        <authorList>
            <person name="Anh-Thu Weber A."/>
            <person name="Halstead-Nussloch G."/>
        </authorList>
    </citation>
    <scope>NUCLEOTIDE SEQUENCE [LARGE SCALE GENOMIC DNA]</scope>
    <source>
        <strain evidence="3">AATW-2023a</strain>
        <tissue evidence="3">Whole specimen</tissue>
    </source>
</reference>
<feature type="compositionally biased region" description="Low complexity" evidence="1">
    <location>
        <begin position="1783"/>
        <end position="1806"/>
    </location>
</feature>
<dbReference type="Proteomes" id="UP001347796">
    <property type="component" value="Unassembled WGS sequence"/>
</dbReference>
<feature type="compositionally biased region" description="Basic and acidic residues" evidence="1">
    <location>
        <begin position="61"/>
        <end position="73"/>
    </location>
</feature>
<feature type="region of interest" description="Disordered" evidence="1">
    <location>
        <begin position="1"/>
        <end position="507"/>
    </location>
</feature>
<dbReference type="GO" id="GO:0032183">
    <property type="term" value="F:SUMO binding"/>
    <property type="evidence" value="ECO:0007669"/>
    <property type="project" value="InterPro"/>
</dbReference>
<dbReference type="InterPro" id="IPR028889">
    <property type="entry name" value="USP"/>
</dbReference>
<dbReference type="PANTHER" id="PTHR15294:SF3">
    <property type="entry name" value="SUMO-SPECIFIC ISOPEPTIDASE USPL1"/>
    <property type="match status" value="1"/>
</dbReference>
<feature type="compositionally biased region" description="Basic and acidic residues" evidence="1">
    <location>
        <begin position="475"/>
        <end position="489"/>
    </location>
</feature>
<feature type="compositionally biased region" description="Basic and acidic residues" evidence="1">
    <location>
        <begin position="497"/>
        <end position="507"/>
    </location>
</feature>
<feature type="region of interest" description="Disordered" evidence="1">
    <location>
        <begin position="1748"/>
        <end position="1806"/>
    </location>
</feature>
<dbReference type="InterPro" id="IPR028890">
    <property type="entry name" value="Peptidase_C98"/>
</dbReference>
<comment type="caution">
    <text evidence="3">The sequence shown here is derived from an EMBL/GenBank/DDBJ whole genome shotgun (WGS) entry which is preliminary data.</text>
</comment>
<evidence type="ECO:0000313" key="3">
    <source>
        <dbReference type="EMBL" id="KAK6187039.1"/>
    </source>
</evidence>
<protein>
    <recommendedName>
        <fullName evidence="2">USP domain-containing protein</fullName>
    </recommendedName>
</protein>
<dbReference type="EMBL" id="JAZGQO010000005">
    <property type="protein sequence ID" value="KAK6187039.1"/>
    <property type="molecule type" value="Genomic_DNA"/>
</dbReference>
<feature type="domain" description="USP" evidence="2">
    <location>
        <begin position="853"/>
        <end position="1279"/>
    </location>
</feature>
<feature type="region of interest" description="Disordered" evidence="1">
    <location>
        <begin position="701"/>
        <end position="721"/>
    </location>
</feature>
<dbReference type="SMART" id="SM00384">
    <property type="entry name" value="AT_hook"/>
    <property type="match status" value="3"/>
</dbReference>
<accession>A0AAN8K9B0</accession>
<proteinExistence type="predicted"/>
<dbReference type="GO" id="GO:0016926">
    <property type="term" value="P:protein desumoylation"/>
    <property type="evidence" value="ECO:0007669"/>
    <property type="project" value="TreeGrafter"/>
</dbReference>
<feature type="compositionally biased region" description="Basic and acidic residues" evidence="1">
    <location>
        <begin position="607"/>
        <end position="627"/>
    </location>
</feature>
<feature type="region of interest" description="Disordered" evidence="1">
    <location>
        <begin position="549"/>
        <end position="665"/>
    </location>
</feature>